<feature type="transmembrane region" description="Helical" evidence="1">
    <location>
        <begin position="15"/>
        <end position="34"/>
    </location>
</feature>
<dbReference type="STRING" id="1220924.W2RLV4"/>
<feature type="transmembrane region" description="Helical" evidence="1">
    <location>
        <begin position="46"/>
        <end position="69"/>
    </location>
</feature>
<dbReference type="Proteomes" id="UP000030752">
    <property type="component" value="Unassembled WGS sequence"/>
</dbReference>
<dbReference type="AlphaFoldDB" id="W2RLV4"/>
<accession>W2RLV4</accession>
<dbReference type="InParanoid" id="W2RLV4"/>
<protein>
    <submittedName>
        <fullName evidence="2">Uncharacterized protein</fullName>
    </submittedName>
</protein>
<evidence type="ECO:0000313" key="3">
    <source>
        <dbReference type="Proteomes" id="UP000030752"/>
    </source>
</evidence>
<sequence>MAGNYVTEASVRATGISLVALTSLIAGLRVVLAIQQQKGFHWDDGWLLAAYISFLVLSSLYLIAAPIIFRIEQVGQGKLEPYPDIARDGLFIQKIFFVTTSALWMS</sequence>
<dbReference type="GeneID" id="19974447"/>
<dbReference type="HOGENOM" id="CLU_2223168_0_0_1"/>
<dbReference type="OrthoDB" id="4682787at2759"/>
<evidence type="ECO:0000256" key="1">
    <source>
        <dbReference type="SAM" id="Phobius"/>
    </source>
</evidence>
<keyword evidence="3" id="KW-1185">Reference proteome</keyword>
<keyword evidence="1" id="KW-0472">Membrane</keyword>
<keyword evidence="1" id="KW-1133">Transmembrane helix</keyword>
<dbReference type="EMBL" id="KB822723">
    <property type="protein sequence ID" value="ETN37486.1"/>
    <property type="molecule type" value="Genomic_DNA"/>
</dbReference>
<evidence type="ECO:0000313" key="2">
    <source>
        <dbReference type="EMBL" id="ETN37486.1"/>
    </source>
</evidence>
<gene>
    <name evidence="2" type="ORF">HMPREF1541_07108</name>
</gene>
<keyword evidence="1" id="KW-0812">Transmembrane</keyword>
<reference evidence="2 3" key="1">
    <citation type="submission" date="2013-03" db="EMBL/GenBank/DDBJ databases">
        <title>The Genome Sequence of Phialophora europaea CBS 101466.</title>
        <authorList>
            <consortium name="The Broad Institute Genomics Platform"/>
            <person name="Cuomo C."/>
            <person name="de Hoog S."/>
            <person name="Gorbushina A."/>
            <person name="Walker B."/>
            <person name="Young S.K."/>
            <person name="Zeng Q."/>
            <person name="Gargeya S."/>
            <person name="Fitzgerald M."/>
            <person name="Haas B."/>
            <person name="Abouelleil A."/>
            <person name="Allen A.W."/>
            <person name="Alvarado L."/>
            <person name="Arachchi H.M."/>
            <person name="Berlin A.M."/>
            <person name="Chapman S.B."/>
            <person name="Gainer-Dewar J."/>
            <person name="Goldberg J."/>
            <person name="Griggs A."/>
            <person name="Gujja S."/>
            <person name="Hansen M."/>
            <person name="Howarth C."/>
            <person name="Imamovic A."/>
            <person name="Ireland A."/>
            <person name="Larimer J."/>
            <person name="McCowan C."/>
            <person name="Murphy C."/>
            <person name="Pearson M."/>
            <person name="Poon T.W."/>
            <person name="Priest M."/>
            <person name="Roberts A."/>
            <person name="Saif S."/>
            <person name="Shea T."/>
            <person name="Sisk P."/>
            <person name="Sykes S."/>
            <person name="Wortman J."/>
            <person name="Nusbaum C."/>
            <person name="Birren B."/>
        </authorList>
    </citation>
    <scope>NUCLEOTIDE SEQUENCE [LARGE SCALE GENOMIC DNA]</scope>
    <source>
        <strain evidence="2 3">CBS 101466</strain>
    </source>
</reference>
<proteinExistence type="predicted"/>
<organism evidence="2 3">
    <name type="scientific">Cyphellophora europaea (strain CBS 101466)</name>
    <name type="common">Phialophora europaea</name>
    <dbReference type="NCBI Taxonomy" id="1220924"/>
    <lineage>
        <taxon>Eukaryota</taxon>
        <taxon>Fungi</taxon>
        <taxon>Dikarya</taxon>
        <taxon>Ascomycota</taxon>
        <taxon>Pezizomycotina</taxon>
        <taxon>Eurotiomycetes</taxon>
        <taxon>Chaetothyriomycetidae</taxon>
        <taxon>Chaetothyriales</taxon>
        <taxon>Cyphellophoraceae</taxon>
        <taxon>Cyphellophora</taxon>
    </lineage>
</organism>
<dbReference type="VEuPathDB" id="FungiDB:HMPREF1541_07108"/>
<name>W2RLV4_CYPE1</name>
<dbReference type="RefSeq" id="XP_008719655.1">
    <property type="nucleotide sequence ID" value="XM_008721433.1"/>
</dbReference>